<keyword evidence="10" id="KW-0694">RNA-binding</keyword>
<organism evidence="13 14">
    <name type="scientific">Marasmius tenuissimus</name>
    <dbReference type="NCBI Taxonomy" id="585030"/>
    <lineage>
        <taxon>Eukaryota</taxon>
        <taxon>Fungi</taxon>
        <taxon>Dikarya</taxon>
        <taxon>Basidiomycota</taxon>
        <taxon>Agaricomycotina</taxon>
        <taxon>Agaricomycetes</taxon>
        <taxon>Agaricomycetidae</taxon>
        <taxon>Agaricales</taxon>
        <taxon>Marasmiineae</taxon>
        <taxon>Marasmiaceae</taxon>
        <taxon>Marasmius</taxon>
    </lineage>
</organism>
<dbReference type="SUPFAM" id="SSF52540">
    <property type="entry name" value="P-loop containing nucleoside triphosphate hydrolases"/>
    <property type="match status" value="1"/>
</dbReference>
<evidence type="ECO:0000259" key="12">
    <source>
        <dbReference type="Pfam" id="PF10443"/>
    </source>
</evidence>
<evidence type="ECO:0000256" key="11">
    <source>
        <dbReference type="SAM" id="MobiDB-lite"/>
    </source>
</evidence>
<keyword evidence="7 10" id="KW-0496">Mitochondrion</keyword>
<keyword evidence="6" id="KW-1133">Transmembrane helix</keyword>
<comment type="caution">
    <text evidence="13">The sequence shown here is derived from an EMBL/GenBank/DDBJ whole genome shotgun (WGS) entry which is preliminary data.</text>
</comment>
<feature type="compositionally biased region" description="Basic and acidic residues" evidence="11">
    <location>
        <begin position="487"/>
        <end position="496"/>
    </location>
</feature>
<evidence type="ECO:0000256" key="8">
    <source>
        <dbReference type="ARBA" id="ARBA00023136"/>
    </source>
</evidence>
<evidence type="ECO:0000256" key="2">
    <source>
        <dbReference type="ARBA" id="ARBA00010320"/>
    </source>
</evidence>
<keyword evidence="8" id="KW-0472">Membrane</keyword>
<evidence type="ECO:0000256" key="10">
    <source>
        <dbReference type="RuleBase" id="RU367108"/>
    </source>
</evidence>
<evidence type="ECO:0000256" key="6">
    <source>
        <dbReference type="ARBA" id="ARBA00022989"/>
    </source>
</evidence>
<evidence type="ECO:0000256" key="9">
    <source>
        <dbReference type="ARBA" id="ARBA00025276"/>
    </source>
</evidence>
<evidence type="ECO:0000256" key="4">
    <source>
        <dbReference type="ARBA" id="ARBA00022692"/>
    </source>
</evidence>
<dbReference type="EMBL" id="JBBXMP010000084">
    <property type="protein sequence ID" value="KAL0063290.1"/>
    <property type="molecule type" value="Genomic_DNA"/>
</dbReference>
<comment type="subcellular location">
    <subcellularLocation>
        <location evidence="1 10">Mitochondrion inner membrane</location>
        <topology evidence="1 10">Single-pass membrane protein</topology>
    </subcellularLocation>
</comment>
<keyword evidence="5 10" id="KW-0999">Mitochondrion inner membrane</keyword>
<comment type="similarity">
    <text evidence="2 10">Belongs to the YME2 family.</text>
</comment>
<dbReference type="PANTHER" id="PTHR32198:SF2">
    <property type="entry name" value="MITOCHONDRIAL ESCAPE PROTEIN 2"/>
    <property type="match status" value="1"/>
</dbReference>
<dbReference type="InterPro" id="IPR018850">
    <property type="entry name" value="Mt_escape_2_C"/>
</dbReference>
<keyword evidence="14" id="KW-1185">Reference proteome</keyword>
<sequence>MLARARLARLVAQNVRSFVTQTQDANAHRGAVYLDSILPIQLGRFDLRRYLGLFREDRLINSIRNRFASVNVHNVQIEEVQSHSKDGGVFVKFRYTSDDPENAVKDIEEEFRKRANEEGGILSWTGKHVGGVWLVRGRPWLEDLYRFPSNMVKVSFDGPDLHEETLYNLFRPFGRIGQITESGPVPAGTLRHSTIAFERLHSSTIARNVLHGLEYQTTASSSTKLRCVYVAPIQAHAIRDWIAKHPKIVLPVIVFLLGTLTYTIFDPIRAWMVEGKMLDWFSLQEFKIYKWLRANTLDRLYTSHATDTSSGYDGTWKERKDAEASLNAYLTDLPSTVAFIHGPQGSGKTQMVESSMKNSGRRTLVIDCRSLQRATSEKQLVDALAGQTGYWPVFSFLSSMNNLIDLASVGLIGQKAGFSSSIEEQLQKILDTVAKALKDVHHSEVKSLSKQRERDMKHSGSDSRGSEPTLEPTQEGNGDSAADVDPNNEKPHGHLEKARKKQSREEVLAVQSLPIVVIRNFAIKGGLNRDEVMDVLAKWAAKLAESQIAHVVVISDNRENSKRLAKALPSKPLNNIPVYDADPTTALEYVQKKLKDADVNVQLSREEVTYVERLGGRSSDLESLIHKVVNKQGVKESIEEIITRGVAEQRKCAFGDDSEDAKNLPWTREQAWFVLKMLSAKSEVPYHEVLLNFPFKGDETPLRSMEQAELISIGTNNGRPSVIRPGRPIYRWVFERLVDDPIFQAVQEIAYNDALIASASSTIQSCEDELLKLKEIGWRPSDLFWTNPAAKRAEYLLNKMRASGRTLESLEKKNAELKKTLSKAS</sequence>
<keyword evidence="10" id="KW-0507">mRNA processing</keyword>
<comment type="function">
    <text evidence="9 10">Plays a role in maintaining the mitochondrial genome and in controlling the mtDNA escape. Involved in the regulation of mtDNA nucleotide structure and number. May have a dispensable role in early maturation of pre-rRNA.</text>
</comment>
<reference evidence="13 14" key="1">
    <citation type="submission" date="2024-05" db="EMBL/GenBank/DDBJ databases">
        <title>A draft genome resource for the thread blight pathogen Marasmius tenuissimus strain MS-2.</title>
        <authorList>
            <person name="Yulfo-Soto G.E."/>
            <person name="Baruah I.K."/>
            <person name="Amoako-Attah I."/>
            <person name="Bukari Y."/>
            <person name="Meinhardt L.W."/>
            <person name="Bailey B.A."/>
            <person name="Cohen S.P."/>
        </authorList>
    </citation>
    <scope>NUCLEOTIDE SEQUENCE [LARGE SCALE GENOMIC DNA]</scope>
    <source>
        <strain evidence="13 14">MS-2</strain>
    </source>
</reference>
<dbReference type="InterPro" id="IPR027417">
    <property type="entry name" value="P-loop_NTPase"/>
</dbReference>
<name>A0ABR2ZPY2_9AGAR</name>
<dbReference type="Pfam" id="PF10443">
    <property type="entry name" value="RNA12"/>
    <property type="match status" value="1"/>
</dbReference>
<evidence type="ECO:0000256" key="1">
    <source>
        <dbReference type="ARBA" id="ARBA00004434"/>
    </source>
</evidence>
<evidence type="ECO:0000256" key="3">
    <source>
        <dbReference type="ARBA" id="ARBA00020222"/>
    </source>
</evidence>
<accession>A0ABR2ZPY2</accession>
<proteinExistence type="inferred from homology"/>
<protein>
    <recommendedName>
        <fullName evidence="3 10">Mitochondrial escape protein 2</fullName>
    </recommendedName>
</protein>
<keyword evidence="4" id="KW-0812">Transmembrane</keyword>
<feature type="domain" description="Mitochondrial escape protein 2 C-terminal" evidence="12">
    <location>
        <begin position="319"/>
        <end position="776"/>
    </location>
</feature>
<evidence type="ECO:0000313" key="14">
    <source>
        <dbReference type="Proteomes" id="UP001437256"/>
    </source>
</evidence>
<dbReference type="Proteomes" id="UP001437256">
    <property type="component" value="Unassembled WGS sequence"/>
</dbReference>
<evidence type="ECO:0000256" key="5">
    <source>
        <dbReference type="ARBA" id="ARBA00022792"/>
    </source>
</evidence>
<dbReference type="PANTHER" id="PTHR32198">
    <property type="entry name" value="MITOCHONDRIAL ESCAPE PROTEIN 2"/>
    <property type="match status" value="1"/>
</dbReference>
<dbReference type="InterPro" id="IPR039627">
    <property type="entry name" value="Yme2_C"/>
</dbReference>
<dbReference type="Gene3D" id="3.40.50.300">
    <property type="entry name" value="P-loop containing nucleotide triphosphate hydrolases"/>
    <property type="match status" value="1"/>
</dbReference>
<gene>
    <name evidence="13" type="primary">YME2</name>
    <name evidence="13" type="ORF">AAF712_009785</name>
</gene>
<feature type="region of interest" description="Disordered" evidence="11">
    <location>
        <begin position="443"/>
        <end position="503"/>
    </location>
</feature>
<feature type="compositionally biased region" description="Basic and acidic residues" evidence="11">
    <location>
        <begin position="443"/>
        <end position="465"/>
    </location>
</feature>
<evidence type="ECO:0000313" key="13">
    <source>
        <dbReference type="EMBL" id="KAL0063290.1"/>
    </source>
</evidence>
<evidence type="ECO:0000256" key="7">
    <source>
        <dbReference type="ARBA" id="ARBA00023128"/>
    </source>
</evidence>